<gene>
    <name evidence="2" type="ORF">FZ934_12210</name>
</gene>
<dbReference type="Proteomes" id="UP000326881">
    <property type="component" value="Chromosome"/>
</dbReference>
<protein>
    <recommendedName>
        <fullName evidence="4">Adenylate cyclase</fullName>
    </recommendedName>
</protein>
<reference evidence="2 3" key="1">
    <citation type="submission" date="2019-08" db="EMBL/GenBank/DDBJ databases">
        <title>Prosopis cineraria nodule microbiome.</title>
        <authorList>
            <person name="Ali R."/>
            <person name="Chaluvadi S.R."/>
            <person name="Wang X."/>
        </authorList>
    </citation>
    <scope>NUCLEOTIDE SEQUENCE [LARGE SCALE GENOMIC DNA]</scope>
    <source>
        <strain evidence="2 3">BG7</strain>
    </source>
</reference>
<accession>A0A5Q0C588</accession>
<dbReference type="AlphaFoldDB" id="A0A5Q0C588"/>
<sequence>MVHAGAVEEAAAAPSKSDVQDQLDRILASEDLRLPTRAQNFLRYVVEETLEGRSHYLKAYTIAETVFARRNFDAQNDPAVRIEACRIRRELERFYLLSQQPEPVLITIPKGGYVPSFATNPDFGVQIAAVATNPPPILVRRAEWLNGPSRQSAGLKRAFVGFSIIGTATISVIALQLASTPPVQKPAEVQAAPTIVVEPIDDAGGGGQAAEISRFLRDELVVKLVSGGKLTVMLQPAASGANGDERYLLQSSVRENEERLRLTARLVRQSDGAVLWSDSYDLNQRPDTSLGTEEAVADQIAHDIAQPLKIGSSLTLPTVSLSDKGDAKGSSGAHMSMPAGVEPQSLASNREKRTAMGGLSF</sequence>
<dbReference type="OrthoDB" id="54411at2"/>
<proteinExistence type="predicted"/>
<feature type="region of interest" description="Disordered" evidence="1">
    <location>
        <begin position="321"/>
        <end position="361"/>
    </location>
</feature>
<evidence type="ECO:0008006" key="4">
    <source>
        <dbReference type="Google" id="ProtNLM"/>
    </source>
</evidence>
<name>A0A5Q0C588_9HYPH</name>
<keyword evidence="3" id="KW-1185">Reference proteome</keyword>
<organism evidence="2 3">
    <name type="scientific">Rhizobium grahamii</name>
    <dbReference type="NCBI Taxonomy" id="1120045"/>
    <lineage>
        <taxon>Bacteria</taxon>
        <taxon>Pseudomonadati</taxon>
        <taxon>Pseudomonadota</taxon>
        <taxon>Alphaproteobacteria</taxon>
        <taxon>Hyphomicrobiales</taxon>
        <taxon>Rhizobiaceae</taxon>
        <taxon>Rhizobium/Agrobacterium group</taxon>
        <taxon>Rhizobium</taxon>
    </lineage>
</organism>
<evidence type="ECO:0000313" key="2">
    <source>
        <dbReference type="EMBL" id="QFY61108.1"/>
    </source>
</evidence>
<dbReference type="KEGG" id="rgr:FZ934_12210"/>
<dbReference type="EMBL" id="CP043498">
    <property type="protein sequence ID" value="QFY61108.1"/>
    <property type="molecule type" value="Genomic_DNA"/>
</dbReference>
<dbReference type="RefSeq" id="WP_153271271.1">
    <property type="nucleotide sequence ID" value="NZ_CP043498.1"/>
</dbReference>
<evidence type="ECO:0000313" key="3">
    <source>
        <dbReference type="Proteomes" id="UP000326881"/>
    </source>
</evidence>
<evidence type="ECO:0000256" key="1">
    <source>
        <dbReference type="SAM" id="MobiDB-lite"/>
    </source>
</evidence>